<protein>
    <recommendedName>
        <fullName evidence="4">Secreted protein</fullName>
    </recommendedName>
</protein>
<evidence type="ECO:0008006" key="4">
    <source>
        <dbReference type="Google" id="ProtNLM"/>
    </source>
</evidence>
<feature type="signal peptide" evidence="1">
    <location>
        <begin position="1"/>
        <end position="22"/>
    </location>
</feature>
<dbReference type="Proteomes" id="UP000075635">
    <property type="component" value="Unassembled WGS sequence"/>
</dbReference>
<dbReference type="AlphaFoldDB" id="A0A150SJ94"/>
<organism evidence="2 3">
    <name type="scientific">Sorangium cellulosum</name>
    <name type="common">Polyangium cellulosum</name>
    <dbReference type="NCBI Taxonomy" id="56"/>
    <lineage>
        <taxon>Bacteria</taxon>
        <taxon>Pseudomonadati</taxon>
        <taxon>Myxococcota</taxon>
        <taxon>Polyangia</taxon>
        <taxon>Polyangiales</taxon>
        <taxon>Polyangiaceae</taxon>
        <taxon>Sorangium</taxon>
    </lineage>
</organism>
<evidence type="ECO:0000313" key="2">
    <source>
        <dbReference type="EMBL" id="KYF92461.1"/>
    </source>
</evidence>
<proteinExistence type="predicted"/>
<name>A0A150SJ94_SORCE</name>
<sequence length="157" mass="16359">MKKLMGAAILVGLASAPFESGATPSRAASMSPGAESTAARLLPEVFTVYVRGTIVVNHPVPGFEPRRLPTANVYQGEPGCYMACYSHIAQGAVYSVGGDIDVMGQVRVPGRYEGRICRPTGASSSASQIAALCGRWISTCGDRCWGGGDTGGWFGIQ</sequence>
<comment type="caution">
    <text evidence="2">The sequence shown here is derived from an EMBL/GenBank/DDBJ whole genome shotgun (WGS) entry which is preliminary data.</text>
</comment>
<evidence type="ECO:0000256" key="1">
    <source>
        <dbReference type="SAM" id="SignalP"/>
    </source>
</evidence>
<evidence type="ECO:0000313" key="3">
    <source>
        <dbReference type="Proteomes" id="UP000075635"/>
    </source>
</evidence>
<keyword evidence="1" id="KW-0732">Signal</keyword>
<gene>
    <name evidence="2" type="ORF">BE17_11040</name>
</gene>
<feature type="chain" id="PRO_5007568868" description="Secreted protein" evidence="1">
    <location>
        <begin position="23"/>
        <end position="157"/>
    </location>
</feature>
<dbReference type="EMBL" id="JEMB01000918">
    <property type="protein sequence ID" value="KYF92461.1"/>
    <property type="molecule type" value="Genomic_DNA"/>
</dbReference>
<accession>A0A150SJ94</accession>
<reference evidence="2 3" key="1">
    <citation type="submission" date="2014-02" db="EMBL/GenBank/DDBJ databases">
        <title>The small core and large imbalanced accessory genome model reveals a collaborative survival strategy of Sorangium cellulosum strains in nature.</title>
        <authorList>
            <person name="Han K."/>
            <person name="Peng R."/>
            <person name="Blom J."/>
            <person name="Li Y.-Z."/>
        </authorList>
    </citation>
    <scope>NUCLEOTIDE SEQUENCE [LARGE SCALE GENOMIC DNA]</scope>
    <source>
        <strain evidence="2 3">So0011-07</strain>
    </source>
</reference>